<dbReference type="EC" id="1.3.-.-" evidence="8"/>
<dbReference type="InterPro" id="IPR036188">
    <property type="entry name" value="FAD/NAD-bd_sf"/>
</dbReference>
<comment type="catalytic activity">
    <reaction evidence="8">
        <text>CDP-2,3-bis-O-(geranylgeranyl)-sn-glycerol + 8 AH2 = CDP-2,3-bis-O-(phytanyl)-sn-glycerol + 8 A</text>
        <dbReference type="Rhea" id="RHEA:84207"/>
        <dbReference type="ChEBI" id="CHEBI:13193"/>
        <dbReference type="ChEBI" id="CHEBI:17499"/>
        <dbReference type="ChEBI" id="CHEBI:58838"/>
        <dbReference type="ChEBI" id="CHEBI:74004"/>
    </reaction>
</comment>
<keyword evidence="4 8" id="KW-0560">Oxidoreductase</keyword>
<dbReference type="InterPro" id="IPR050407">
    <property type="entry name" value="Geranylgeranyl_reductase"/>
</dbReference>
<keyword evidence="6 8" id="KW-0594">Phospholipid biosynthesis</keyword>
<keyword evidence="5 8" id="KW-0443">Lipid metabolism</keyword>
<feature type="binding site" evidence="8">
    <location>
        <position position="98"/>
    </location>
    <ligand>
        <name>FAD</name>
        <dbReference type="ChEBI" id="CHEBI:57692"/>
    </ligand>
</feature>
<dbReference type="PANTHER" id="PTHR42685:SF18">
    <property type="entry name" value="DIGERANYLGERANYLGLYCEROPHOSPHOLIPID REDUCTASE"/>
    <property type="match status" value="1"/>
</dbReference>
<comment type="miscellaneous">
    <text evidence="8">Reduction reaction proceeds via syn addition of hydrogen for double bonds.</text>
</comment>
<proteinExistence type="inferred from homology"/>
<keyword evidence="13" id="KW-1185">Reference proteome</keyword>
<keyword evidence="3 8" id="KW-0274">FAD</keyword>
<dbReference type="KEGG" id="msub:BK009_06770"/>
<protein>
    <recommendedName>
        <fullName evidence="8">Digeranylgeranylglycerophospholipid reductase</fullName>
        <shortName evidence="8">DGGGPL reductase</shortName>
        <ecNumber evidence="8">1.3.-.-</ecNumber>
    </recommendedName>
    <alternativeName>
        <fullName evidence="8">2,3-bis-O-geranylgeranylglyceryl phosphate reductase</fullName>
    </alternativeName>
    <alternativeName>
        <fullName evidence="8">Geranylgeranyl reductase</fullName>
        <shortName evidence="8">GGR</shortName>
    </alternativeName>
</protein>
<sequence length="385" mass="42056">MEKMKYDVVVVGGRVGGSTASLFASKKGLDVLIIEKNQEIGVPVQCAEATSSSTFKTLEMKPSSKYVCNEIKGADVYAPDGSHGHLEGGYAEGFILERKLFDKHLAIESAKAGTDILVKTTVKDLIRKKEGVRGVVAKHMDHTLEIEAELVIAADGIESQVAQMAGLNTRQTPHSLCSCAQYEMVGVSCDPHYLQFYFGQKIAPGGYVWVFPKGDGVANVGVGVRSDTTSAYSFLRKFTSQMNATPVELNIGGVPVHGPVDKTYTDGLMVVGDAAGQVEPFTGGGIHVTVLCARIAGEVAAEAIEKGKTSENFLKRYETRWKKEVGGDLKQSLKYRRIMDRLTDEEMNILAKFLKKQDLESISKMSMLGFVRDYPQFLKLLKEIL</sequence>
<feature type="binding site" evidence="8">
    <location>
        <position position="286"/>
    </location>
    <ligand>
        <name>FAD</name>
        <dbReference type="ChEBI" id="CHEBI:57692"/>
    </ligand>
</feature>
<comment type="catalytic activity">
    <reaction evidence="8">
        <text>2,3-bis-O-(phytanyl)-sn-glycerol 1-phosphate + 8 A = 2,3-bis-O-(geranylgeranyl)-sn-glycerol 1-phosphate + 8 AH2</text>
        <dbReference type="Rhea" id="RHEA:64368"/>
        <dbReference type="ChEBI" id="CHEBI:13193"/>
        <dbReference type="ChEBI" id="CHEBI:17499"/>
        <dbReference type="ChEBI" id="CHEBI:58837"/>
        <dbReference type="ChEBI" id="CHEBI:73125"/>
    </reaction>
</comment>
<comment type="caution">
    <text evidence="8">Lacks conserved residue(s) required for the propagation of feature annotation.</text>
</comment>
<dbReference type="AlphaFoldDB" id="A0A2H4VQN7"/>
<dbReference type="GO" id="GO:0016628">
    <property type="term" value="F:oxidoreductase activity, acting on the CH-CH group of donors, NAD or NADP as acceptor"/>
    <property type="evidence" value="ECO:0007669"/>
    <property type="project" value="InterPro"/>
</dbReference>
<dbReference type="EMBL" id="CP017766">
    <property type="protein sequence ID" value="AUB55727.1"/>
    <property type="molecule type" value="Genomic_DNA"/>
</dbReference>
<feature type="binding site" evidence="8">
    <location>
        <position position="35"/>
    </location>
    <ligand>
        <name>FAD</name>
        <dbReference type="ChEBI" id="CHEBI:57692"/>
    </ligand>
</feature>
<evidence type="ECO:0000256" key="8">
    <source>
        <dbReference type="HAMAP-Rule" id="MF_01287"/>
    </source>
</evidence>
<evidence type="ECO:0000256" key="4">
    <source>
        <dbReference type="ARBA" id="ARBA00023002"/>
    </source>
</evidence>
<evidence type="ECO:0000256" key="5">
    <source>
        <dbReference type="ARBA" id="ARBA00023098"/>
    </source>
</evidence>
<comment type="similarity">
    <text evidence="8">Belongs to the geranylgeranyl reductase family. DGGGPL reductase subfamily.</text>
</comment>
<feature type="binding site" evidence="8">
    <location>
        <position position="49"/>
    </location>
    <ligand>
        <name>FAD</name>
        <dbReference type="ChEBI" id="CHEBI:57692"/>
    </ligand>
</feature>
<evidence type="ECO:0000259" key="9">
    <source>
        <dbReference type="Pfam" id="PF22578"/>
    </source>
</evidence>
<dbReference type="InterPro" id="IPR023590">
    <property type="entry name" value="DGGGPL_reductase"/>
</dbReference>
<reference evidence="13 14" key="1">
    <citation type="submission" date="2016-10" db="EMBL/GenBank/DDBJ databases">
        <title>Comparative genomics between deep and shallow subseafloor isolates.</title>
        <authorList>
            <person name="Ishii S."/>
            <person name="Miller J.R."/>
            <person name="Sutton G."/>
            <person name="Suzuki S."/>
            <person name="Methe B."/>
            <person name="Inagaki F."/>
            <person name="Imachi H."/>
        </authorList>
    </citation>
    <scope>NUCLEOTIDE SEQUENCE [LARGE SCALE GENOMIC DNA]</scope>
    <source>
        <strain evidence="11 13">A8p</strain>
        <strain evidence="10 14">MO-MB1</strain>
    </source>
</reference>
<dbReference type="Proteomes" id="UP000232631">
    <property type="component" value="Chromosome"/>
</dbReference>
<dbReference type="GO" id="GO:0045550">
    <property type="term" value="F:geranylgeranyl reductase activity"/>
    <property type="evidence" value="ECO:0007669"/>
    <property type="project" value="InterPro"/>
</dbReference>
<comment type="cofactor">
    <cofactor evidence="8">
        <name>FAD</name>
        <dbReference type="ChEBI" id="CHEBI:57692"/>
    </cofactor>
    <text evidence="8">Binds 1 FAD per subunit.</text>
</comment>
<dbReference type="HAMAP" id="MF_01287">
    <property type="entry name" value="DGGGPL_reductase"/>
    <property type="match status" value="1"/>
</dbReference>
<dbReference type="UniPathway" id="UPA00940"/>
<evidence type="ECO:0000313" key="13">
    <source>
        <dbReference type="Proteomes" id="UP000232631"/>
    </source>
</evidence>
<dbReference type="Gene3D" id="3.50.50.60">
    <property type="entry name" value="FAD/NAD(P)-binding domain"/>
    <property type="match status" value="1"/>
</dbReference>
<evidence type="ECO:0000256" key="6">
    <source>
        <dbReference type="ARBA" id="ARBA00023209"/>
    </source>
</evidence>
<keyword evidence="7 8" id="KW-1208">Phospholipid metabolism</keyword>
<evidence type="ECO:0000313" key="14">
    <source>
        <dbReference type="Proteomes" id="UP000232806"/>
    </source>
</evidence>
<evidence type="ECO:0000256" key="1">
    <source>
        <dbReference type="ARBA" id="ARBA00022516"/>
    </source>
</evidence>
<feature type="binding site" evidence="8">
    <location>
        <position position="273"/>
    </location>
    <ligand>
        <name>FAD</name>
        <dbReference type="ChEBI" id="CHEBI:57692"/>
    </ligand>
</feature>
<dbReference type="Proteomes" id="UP000591058">
    <property type="component" value="Unassembled WGS sequence"/>
</dbReference>
<dbReference type="SUPFAM" id="SSF51905">
    <property type="entry name" value="FAD/NAD(P)-binding domain"/>
    <property type="match status" value="1"/>
</dbReference>
<evidence type="ECO:0000256" key="7">
    <source>
        <dbReference type="ARBA" id="ARBA00023264"/>
    </source>
</evidence>
<feature type="binding site" evidence="8">
    <location>
        <position position="16"/>
    </location>
    <ligand>
        <name>FAD</name>
        <dbReference type="ChEBI" id="CHEBI:57692"/>
    </ligand>
</feature>
<feature type="binding site" evidence="8">
    <location>
        <position position="46"/>
    </location>
    <ligand>
        <name>FAD</name>
        <dbReference type="ChEBI" id="CHEBI:57692"/>
    </ligand>
</feature>
<dbReference type="PANTHER" id="PTHR42685">
    <property type="entry name" value="GERANYLGERANYL DIPHOSPHATE REDUCTASE"/>
    <property type="match status" value="1"/>
</dbReference>
<feature type="domain" description="Digeranylgeranylglycerophospholipid reductase catalytic" evidence="9">
    <location>
        <begin position="177"/>
        <end position="242"/>
    </location>
</feature>
<dbReference type="OrthoDB" id="6062at2157"/>
<feature type="binding site" evidence="8">
    <location>
        <position position="122"/>
    </location>
    <ligand>
        <name>FAD</name>
        <dbReference type="ChEBI" id="CHEBI:57692"/>
    </ligand>
</feature>
<dbReference type="Gene3D" id="3.30.9.10">
    <property type="entry name" value="D-Amino Acid Oxidase, subunit A, domain 2"/>
    <property type="match status" value="1"/>
</dbReference>
<dbReference type="GO" id="GO:0016020">
    <property type="term" value="C:membrane"/>
    <property type="evidence" value="ECO:0007669"/>
    <property type="project" value="GOC"/>
</dbReference>
<comment type="function">
    <text evidence="8">Is involved in the reduction of 2,3-digeranylgeranylglycerophospholipids (unsaturated archaeols) into 2,3-diphytanylglycerophospholipids (saturated archaeols) in the biosynthesis of archaeal membrane lipids. Catalyzes the formation of archaetidic acid (2,3-di-O-phytanyl-sn-glyceryl phosphate) from 2,3-di-O-geranylgeranylglyceryl phosphate (DGGGP) via the hydrogenation of each double bond of the isoprenoid chains. Is also probably able to reduce double bonds of geranyl groups in CDP-2,3-bis-O-(geranylgeranyl)-sn-glycerol and archaetidylserine, thus acting at various stages in the biosynthesis of archaeal membrane lipids.</text>
</comment>
<dbReference type="EMBL" id="JABBYL010000035">
    <property type="protein sequence ID" value="NMO10177.1"/>
    <property type="molecule type" value="Genomic_DNA"/>
</dbReference>
<dbReference type="GeneID" id="35126179"/>
<accession>A0A2H4VCA9</accession>
<dbReference type="NCBIfam" id="TIGR02032">
    <property type="entry name" value="GG-red-SF"/>
    <property type="match status" value="1"/>
</dbReference>
<dbReference type="GO" id="GO:0050660">
    <property type="term" value="F:flavin adenine dinucleotide binding"/>
    <property type="evidence" value="ECO:0007669"/>
    <property type="project" value="UniProtKB-UniRule"/>
</dbReference>
<dbReference type="InterPro" id="IPR011777">
    <property type="entry name" value="Geranylgeranyl_Rdtase_fam"/>
</dbReference>
<dbReference type="EMBL" id="CP017768">
    <property type="protein sequence ID" value="AUB60409.1"/>
    <property type="molecule type" value="Genomic_DNA"/>
</dbReference>
<comment type="catalytic activity">
    <reaction evidence="8">
        <text>archaetidylserine + 8 AH2 = 2,3-bis-O-phytanyl-sn-glycero-3-phospho-L-serine + 8 A</text>
        <dbReference type="Rhea" id="RHEA:84215"/>
        <dbReference type="ChEBI" id="CHEBI:13193"/>
        <dbReference type="ChEBI" id="CHEBI:17499"/>
        <dbReference type="ChEBI" id="CHEBI:71517"/>
        <dbReference type="ChEBI" id="CHEBI:74853"/>
    </reaction>
</comment>
<dbReference type="PRINTS" id="PR00420">
    <property type="entry name" value="RNGMNOXGNASE"/>
</dbReference>
<accession>A0A2H4VQN7</accession>
<evidence type="ECO:0000313" key="10">
    <source>
        <dbReference type="EMBL" id="AUB55727.1"/>
    </source>
</evidence>
<keyword evidence="2 8" id="KW-0285">Flavoprotein</keyword>
<dbReference type="GO" id="GO:0046474">
    <property type="term" value="P:glycerophospholipid biosynthetic process"/>
    <property type="evidence" value="ECO:0007669"/>
    <property type="project" value="UniProtKB-UniRule"/>
</dbReference>
<dbReference type="Pfam" id="PF12831">
    <property type="entry name" value="FAD_oxidored"/>
    <property type="match status" value="1"/>
</dbReference>
<dbReference type="Pfam" id="PF22578">
    <property type="entry name" value="GGR_cat"/>
    <property type="match status" value="1"/>
</dbReference>
<evidence type="ECO:0000313" key="12">
    <source>
        <dbReference type="EMBL" id="NMO10177.1"/>
    </source>
</evidence>
<dbReference type="RefSeq" id="WP_100905705.1">
    <property type="nucleotide sequence ID" value="NZ_CP017766.1"/>
</dbReference>
<dbReference type="GO" id="GO:0046467">
    <property type="term" value="P:membrane lipid biosynthetic process"/>
    <property type="evidence" value="ECO:0007669"/>
    <property type="project" value="InterPro"/>
</dbReference>
<organism evidence="11 13">
    <name type="scientific">Methanobacterium subterraneum</name>
    <dbReference type="NCBI Taxonomy" id="59277"/>
    <lineage>
        <taxon>Archaea</taxon>
        <taxon>Methanobacteriati</taxon>
        <taxon>Methanobacteriota</taxon>
        <taxon>Methanomada group</taxon>
        <taxon>Methanobacteria</taxon>
        <taxon>Methanobacteriales</taxon>
        <taxon>Methanobacteriaceae</taxon>
        <taxon>Methanobacterium</taxon>
    </lineage>
</organism>
<evidence type="ECO:0000256" key="2">
    <source>
        <dbReference type="ARBA" id="ARBA00022630"/>
    </source>
</evidence>
<feature type="binding site" evidence="8">
    <location>
        <position position="47"/>
    </location>
    <ligand>
        <name>FAD</name>
        <dbReference type="ChEBI" id="CHEBI:57692"/>
    </ligand>
</feature>
<comment type="catalytic activity">
    <reaction evidence="8">
        <text>a 2,3-bis-O-phytanyl-sn-glycerol 1-phospholipid + 8 A = a 2,3-bis-O-(geranylgeranyl)-sn-glycerol 1-phospholipid + 8 AH2</text>
        <dbReference type="Rhea" id="RHEA:64376"/>
        <dbReference type="ChEBI" id="CHEBI:13193"/>
        <dbReference type="ChEBI" id="CHEBI:17499"/>
        <dbReference type="ChEBI" id="CHEBI:138139"/>
        <dbReference type="ChEBI" id="CHEBI:138140"/>
    </reaction>
</comment>
<evidence type="ECO:0000313" key="15">
    <source>
        <dbReference type="Proteomes" id="UP000591058"/>
    </source>
</evidence>
<name>A0A2H4VQN7_9EURY</name>
<reference evidence="12 15" key="2">
    <citation type="submission" date="2020-04" db="EMBL/GenBank/DDBJ databases">
        <title>Draft genome of Methanobacterium subterraneum isolated from animal feces.</title>
        <authorList>
            <person name="Ouboter H.T."/>
            <person name="Berger S."/>
            <person name="Gungor E."/>
            <person name="Jetten M.S.M."/>
            <person name="Welte C.U."/>
        </authorList>
    </citation>
    <scope>NUCLEOTIDE SEQUENCE [LARGE SCALE GENOMIC DNA]</scope>
    <source>
        <strain evidence="12">HO_2020</strain>
    </source>
</reference>
<gene>
    <name evidence="10" type="ORF">BK007_06725</name>
    <name evidence="11" type="ORF">BK009_06770</name>
    <name evidence="12" type="ORF">HG719_10180</name>
</gene>
<comment type="pathway">
    <text evidence="8">Membrane lipid metabolism; glycerophospholipid metabolism.</text>
</comment>
<keyword evidence="1 8" id="KW-0444">Lipid biosynthesis</keyword>
<dbReference type="Proteomes" id="UP000232806">
    <property type="component" value="Chromosome"/>
</dbReference>
<dbReference type="InterPro" id="IPR054715">
    <property type="entry name" value="GGR_cat"/>
</dbReference>
<evidence type="ECO:0000256" key="3">
    <source>
        <dbReference type="ARBA" id="ARBA00022827"/>
    </source>
</evidence>
<feature type="binding site" evidence="8">
    <location>
        <position position="285"/>
    </location>
    <ligand>
        <name>FAD</name>
        <dbReference type="ChEBI" id="CHEBI:57692"/>
    </ligand>
</feature>
<evidence type="ECO:0000313" key="11">
    <source>
        <dbReference type="EMBL" id="AUB60409.1"/>
    </source>
</evidence>